<dbReference type="OrthoDB" id="5288220at2"/>
<dbReference type="EMBL" id="JAMC01000004">
    <property type="protein sequence ID" value="KEJ88913.1"/>
    <property type="molecule type" value="Genomic_DNA"/>
</dbReference>
<organism evidence="1 2">
    <name type="scientific">Sulfitobacter donghicola DSW-25 = KCTC 12864 = JCM 14565</name>
    <dbReference type="NCBI Taxonomy" id="1300350"/>
    <lineage>
        <taxon>Bacteria</taxon>
        <taxon>Pseudomonadati</taxon>
        <taxon>Pseudomonadota</taxon>
        <taxon>Alphaproteobacteria</taxon>
        <taxon>Rhodobacterales</taxon>
        <taxon>Roseobacteraceae</taxon>
        <taxon>Sulfitobacter</taxon>
    </lineage>
</organism>
<dbReference type="RefSeq" id="WP_025058685.1">
    <property type="nucleotide sequence ID" value="NZ_JAMC01000004.1"/>
</dbReference>
<evidence type="ECO:0000313" key="1">
    <source>
        <dbReference type="EMBL" id="KEJ88913.1"/>
    </source>
</evidence>
<name>A0A073IEW9_9RHOB</name>
<dbReference type="eggNOG" id="COG2842">
    <property type="taxonomic scope" value="Bacteria"/>
</dbReference>
<evidence type="ECO:0000313" key="2">
    <source>
        <dbReference type="Proteomes" id="UP000027734"/>
    </source>
</evidence>
<comment type="caution">
    <text evidence="1">The sequence shown here is derived from an EMBL/GenBank/DDBJ whole genome shotgun (WGS) entry which is preliminary data.</text>
</comment>
<accession>A0A073IEW9</accession>
<dbReference type="Proteomes" id="UP000027734">
    <property type="component" value="Unassembled WGS sequence"/>
</dbReference>
<reference evidence="1 2" key="1">
    <citation type="submission" date="2014-01" db="EMBL/GenBank/DDBJ databases">
        <title>Sulfitobacter donghicola JCM 14565 Genome Sequencing.</title>
        <authorList>
            <person name="Lai Q."/>
            <person name="Hong Z."/>
        </authorList>
    </citation>
    <scope>NUCLEOTIDE SEQUENCE [LARGE SCALE GENOMIC DNA]</scope>
    <source>
        <strain evidence="1 2">JCM 14565</strain>
    </source>
</reference>
<protein>
    <submittedName>
        <fullName evidence="1">Transposase</fullName>
    </submittedName>
</protein>
<sequence>MSFIQEKTFAVTKTLEGAHYDFERAKVLRSGMEWMITDYAAKSSNGKPFEAKGLIVTGPSRIGKSGEIGKMLEAVNDGSTIMPDGRPAMIEKVTLDGSLSFKELGRRTLKDGLGYGKTGSDKISSRANQSDVWDKVFFQAKEQGVVGIHFDECQHIFSGKSASVRKIILDSFKSLLKRTDWPLMLILSGVNELTEYVSEEEQLSYLLRPVVFTEIRPNNTVDLKEISDLCHLYAGKVGIDFPENLWTSDFTKRLAFCSANRWGLLIELVIDALKIAHFNDVAQVDTEHFCKSFTDRTGFAVGHSPISIEYYEEAFDTQKILDMVRRSEVAGKSEDRKRRPK</sequence>
<proteinExistence type="predicted"/>
<gene>
    <name evidence="1" type="ORF">DSW25_11750</name>
</gene>
<keyword evidence="2" id="KW-1185">Reference proteome</keyword>
<dbReference type="STRING" id="1300350.Z948_1258"/>
<dbReference type="AlphaFoldDB" id="A0A073IEW9"/>